<keyword evidence="3" id="KW-1003">Cell membrane</keyword>
<evidence type="ECO:0000256" key="7">
    <source>
        <dbReference type="ARBA" id="ARBA00022989"/>
    </source>
</evidence>
<dbReference type="GO" id="GO:0005524">
    <property type="term" value="F:ATP binding"/>
    <property type="evidence" value="ECO:0007669"/>
    <property type="project" value="UniProtKB-KW"/>
</dbReference>
<name>A0A0V7ZGV0_9CYAN</name>
<organism evidence="13 14">
    <name type="scientific">Mastigocoleus testarum BC008</name>
    <dbReference type="NCBI Taxonomy" id="371196"/>
    <lineage>
        <taxon>Bacteria</taxon>
        <taxon>Bacillati</taxon>
        <taxon>Cyanobacteriota</taxon>
        <taxon>Cyanophyceae</taxon>
        <taxon>Nostocales</taxon>
        <taxon>Hapalosiphonaceae</taxon>
        <taxon>Mastigocoleus</taxon>
    </lineage>
</organism>
<feature type="transmembrane region" description="Helical" evidence="10">
    <location>
        <begin position="37"/>
        <end position="57"/>
    </location>
</feature>
<evidence type="ECO:0000256" key="5">
    <source>
        <dbReference type="ARBA" id="ARBA00022741"/>
    </source>
</evidence>
<evidence type="ECO:0000259" key="12">
    <source>
        <dbReference type="Pfam" id="PF02706"/>
    </source>
</evidence>
<dbReference type="OrthoDB" id="580971at2"/>
<dbReference type="PANTHER" id="PTHR32309:SF13">
    <property type="entry name" value="FERRIC ENTEROBACTIN TRANSPORT PROTEIN FEPE"/>
    <property type="match status" value="1"/>
</dbReference>
<dbReference type="GO" id="GO:0004713">
    <property type="term" value="F:protein tyrosine kinase activity"/>
    <property type="evidence" value="ECO:0007669"/>
    <property type="project" value="TreeGrafter"/>
</dbReference>
<evidence type="ECO:0000256" key="2">
    <source>
        <dbReference type="ARBA" id="ARBA00006683"/>
    </source>
</evidence>
<dbReference type="Proteomes" id="UP000053372">
    <property type="component" value="Unassembled WGS sequence"/>
</dbReference>
<evidence type="ECO:0000256" key="6">
    <source>
        <dbReference type="ARBA" id="ARBA00022840"/>
    </source>
</evidence>
<dbReference type="Gene3D" id="3.40.50.300">
    <property type="entry name" value="P-loop containing nucleotide triphosphate hydrolases"/>
    <property type="match status" value="1"/>
</dbReference>
<keyword evidence="7 10" id="KW-1133">Transmembrane helix</keyword>
<keyword evidence="8 10" id="KW-0472">Membrane</keyword>
<evidence type="ECO:0000256" key="4">
    <source>
        <dbReference type="ARBA" id="ARBA00022692"/>
    </source>
</evidence>
<dbReference type="AlphaFoldDB" id="A0A0V7ZGV0"/>
<keyword evidence="4 10" id="KW-0812">Transmembrane</keyword>
<comment type="similarity">
    <text evidence="2">Belongs to the CpsC/CapA family.</text>
</comment>
<protein>
    <submittedName>
        <fullName evidence="13">Chain-length determining protein</fullName>
    </submittedName>
</protein>
<dbReference type="SUPFAM" id="SSF52540">
    <property type="entry name" value="P-loop containing nucleoside triphosphate hydrolases"/>
    <property type="match status" value="1"/>
</dbReference>
<sequence length="762" mass="85628">MVVDTGLGQKQLAITAYPQQSAVDLKQFFTILGHRRWLVLGFSGVVLGIASALAFIAKPTYQSYMQIMVSSNLYQGVRSPYNQRDTERDFADPNFRVVDYTAQRQLMLSKKLIKKAVELLPAEYDMEVEDIKGKKGQSSPLEVKRIEGGSGVNKVLSQVFEVSYKDNDPIKTQKVLQALQKVYQDYNIEQQKERLNKGLGFVNSRLPEIKTSVVKAEKNLEAFRRKHNLLDPQVQGQILLESLANTRQQLENTRAQLQDVEARYRNLERKVAASPRNALVSSRLSESTRYQTLLNEIQKTELALAQERLRYTQDSPQVKNLEEKRQNQLALLEQEVGRTLGDKKNLKTEITTAIDTLPKTETALQNKINPNKLLTKGQMAGVDIKLVEELLQLHTTYLGLIANEKSLSESAIKIRTELSRYPTLIAEYNRLLPEVETHRQTLEQLLQARQSLGLQIAQGGFDWQILEEPERGIYLGSGRLMLLFGALVIGPSLGIAAALIREQFNDVIYSTAEISKLTNIRLLGIIPKFLPPRKIKRFFNLPFKNGQIADPRFIETISFFPSHESLDMAFQNLQILKSPLPFKSLMLTSALEGEGKSTLAMGIAMSAARMHKRVLLIDANLRNPNLHNALKISNDWGLSLLLEDDSDVQPQDYIQPVHPAIDVLTAGPFPEDSVKLLSSARMKELLELFEEKYDLVILDTPHLLGTVDARIIASYCKGIVMVARLGQVTRNELIQATDIVAKLNLIGIVANEVASSQIGVNN</sequence>
<evidence type="ECO:0000313" key="14">
    <source>
        <dbReference type="Proteomes" id="UP000053372"/>
    </source>
</evidence>
<keyword evidence="9" id="KW-0175">Coiled coil</keyword>
<dbReference type="Pfam" id="PF02706">
    <property type="entry name" value="Wzz"/>
    <property type="match status" value="1"/>
</dbReference>
<feature type="domain" description="Polysaccharide chain length determinant N-terminal" evidence="12">
    <location>
        <begin position="23"/>
        <end position="117"/>
    </location>
</feature>
<dbReference type="InterPro" id="IPR027417">
    <property type="entry name" value="P-loop_NTPase"/>
</dbReference>
<dbReference type="EMBL" id="LMTZ01000135">
    <property type="protein sequence ID" value="KST63655.1"/>
    <property type="molecule type" value="Genomic_DNA"/>
</dbReference>
<dbReference type="GO" id="GO:0005886">
    <property type="term" value="C:plasma membrane"/>
    <property type="evidence" value="ECO:0007669"/>
    <property type="project" value="UniProtKB-SubCell"/>
</dbReference>
<dbReference type="PANTHER" id="PTHR32309">
    <property type="entry name" value="TYROSINE-PROTEIN KINASE"/>
    <property type="match status" value="1"/>
</dbReference>
<reference evidence="13 14" key="1">
    <citation type="journal article" date="2015" name="Genome Announc.">
        <title>Draft Genome of the Euendolithic (true boring) Cyanobacterium Mastigocoleus testarum strain BC008.</title>
        <authorList>
            <person name="Guida B.S."/>
            <person name="Garcia-Pichel F."/>
        </authorList>
    </citation>
    <scope>NUCLEOTIDE SEQUENCE [LARGE SCALE GENOMIC DNA]</scope>
    <source>
        <strain evidence="13 14">BC008</strain>
    </source>
</reference>
<feature type="domain" description="CobQ/CobB/MinD/ParA nucleotide binding" evidence="11">
    <location>
        <begin position="587"/>
        <end position="756"/>
    </location>
</feature>
<evidence type="ECO:0000259" key="11">
    <source>
        <dbReference type="Pfam" id="PF01656"/>
    </source>
</evidence>
<comment type="subcellular location">
    <subcellularLocation>
        <location evidence="1">Cell membrane</location>
        <topology evidence="1">Multi-pass membrane protein</topology>
    </subcellularLocation>
</comment>
<dbReference type="InterPro" id="IPR005702">
    <property type="entry name" value="Wzc-like_C"/>
</dbReference>
<dbReference type="CDD" id="cd05387">
    <property type="entry name" value="BY-kinase"/>
    <property type="match status" value="1"/>
</dbReference>
<evidence type="ECO:0000256" key="8">
    <source>
        <dbReference type="ARBA" id="ARBA00023136"/>
    </source>
</evidence>
<keyword evidence="5" id="KW-0547">Nucleotide-binding</keyword>
<evidence type="ECO:0000256" key="9">
    <source>
        <dbReference type="SAM" id="Coils"/>
    </source>
</evidence>
<dbReference type="InterPro" id="IPR003856">
    <property type="entry name" value="LPS_length_determ_N"/>
</dbReference>
<dbReference type="NCBIfam" id="TIGR01007">
    <property type="entry name" value="eps_fam"/>
    <property type="match status" value="1"/>
</dbReference>
<evidence type="ECO:0000256" key="10">
    <source>
        <dbReference type="SAM" id="Phobius"/>
    </source>
</evidence>
<dbReference type="Pfam" id="PF01656">
    <property type="entry name" value="CbiA"/>
    <property type="match status" value="1"/>
</dbReference>
<dbReference type="InterPro" id="IPR050445">
    <property type="entry name" value="Bact_polysacc_biosynth/exp"/>
</dbReference>
<accession>A0A0V7ZGV0</accession>
<evidence type="ECO:0000256" key="1">
    <source>
        <dbReference type="ARBA" id="ARBA00004651"/>
    </source>
</evidence>
<proteinExistence type="inferred from homology"/>
<comment type="caution">
    <text evidence="13">The sequence shown here is derived from an EMBL/GenBank/DDBJ whole genome shotgun (WGS) entry which is preliminary data.</text>
</comment>
<gene>
    <name evidence="13" type="ORF">BC008_14435</name>
</gene>
<keyword evidence="14" id="KW-1185">Reference proteome</keyword>
<evidence type="ECO:0000256" key="3">
    <source>
        <dbReference type="ARBA" id="ARBA00022475"/>
    </source>
</evidence>
<dbReference type="InterPro" id="IPR002586">
    <property type="entry name" value="CobQ/CobB/MinD/ParA_Nub-bd_dom"/>
</dbReference>
<keyword evidence="6" id="KW-0067">ATP-binding</keyword>
<feature type="coiled-coil region" evidence="9">
    <location>
        <begin position="240"/>
        <end position="349"/>
    </location>
</feature>
<evidence type="ECO:0000313" key="13">
    <source>
        <dbReference type="EMBL" id="KST63655.1"/>
    </source>
</evidence>